<reference evidence="2" key="1">
    <citation type="submission" date="2019-12" db="EMBL/GenBank/DDBJ databases">
        <title>An insight into the sialome of adult female Ixodes ricinus ticks feeding for 6 days.</title>
        <authorList>
            <person name="Perner J."/>
            <person name="Ribeiro J.M.C."/>
        </authorList>
    </citation>
    <scope>NUCLEOTIDE SEQUENCE</scope>
    <source>
        <strain evidence="2">Semi-engorged</strain>
        <tissue evidence="2">Salivary glands</tissue>
    </source>
</reference>
<evidence type="ECO:0000313" key="2">
    <source>
        <dbReference type="EMBL" id="MXU96382.1"/>
    </source>
</evidence>
<sequence length="214" mass="24438">MRTLMGAILFSLLILGLSVKSGPVKRPKKPKSPGNTNITIAYLLDRNDFNKEYNFEEVQQWLQEVQEKAQADLKNAVGVNIQLQITEINETSEELSRRLKAWLNEGHVYGGWILGFVKNESMKKTANPDIICVLTKHTIYNDYDSGMLAYSLHRSLCASMVPMLLTYKKNEVKQSGELLSQLIQNSTRNDFKKELNKCKRKNSSSRGKRPLLYP</sequence>
<evidence type="ECO:0000256" key="1">
    <source>
        <dbReference type="SAM" id="SignalP"/>
    </source>
</evidence>
<proteinExistence type="predicted"/>
<feature type="chain" id="PRO_5025417472" evidence="1">
    <location>
        <begin position="22"/>
        <end position="214"/>
    </location>
</feature>
<feature type="signal peptide" evidence="1">
    <location>
        <begin position="1"/>
        <end position="21"/>
    </location>
</feature>
<dbReference type="EMBL" id="GIFC01014299">
    <property type="protein sequence ID" value="MXU96382.1"/>
    <property type="molecule type" value="Transcribed_RNA"/>
</dbReference>
<name>A0A6B0V3B0_IXORI</name>
<accession>A0A6B0V3B0</accession>
<dbReference type="AlphaFoldDB" id="A0A6B0V3B0"/>
<protein>
    <submittedName>
        <fullName evidence="2">Putative lipocalin</fullName>
    </submittedName>
</protein>
<organism evidence="2">
    <name type="scientific">Ixodes ricinus</name>
    <name type="common">Common tick</name>
    <name type="synonym">Acarus ricinus</name>
    <dbReference type="NCBI Taxonomy" id="34613"/>
    <lineage>
        <taxon>Eukaryota</taxon>
        <taxon>Metazoa</taxon>
        <taxon>Ecdysozoa</taxon>
        <taxon>Arthropoda</taxon>
        <taxon>Chelicerata</taxon>
        <taxon>Arachnida</taxon>
        <taxon>Acari</taxon>
        <taxon>Parasitiformes</taxon>
        <taxon>Ixodida</taxon>
        <taxon>Ixodoidea</taxon>
        <taxon>Ixodidae</taxon>
        <taxon>Ixodinae</taxon>
        <taxon>Ixodes</taxon>
    </lineage>
</organism>
<keyword evidence="1" id="KW-0732">Signal</keyword>